<dbReference type="Proteomes" id="UP000249239">
    <property type="component" value="Unassembled WGS sequence"/>
</dbReference>
<evidence type="ECO:0000256" key="1">
    <source>
        <dbReference type="SAM" id="Phobius"/>
    </source>
</evidence>
<evidence type="ECO:0000313" key="2">
    <source>
        <dbReference type="EMBL" id="PZX10609.1"/>
    </source>
</evidence>
<keyword evidence="1" id="KW-1133">Transmembrane helix</keyword>
<keyword evidence="3" id="KW-1185">Reference proteome</keyword>
<evidence type="ECO:0000313" key="3">
    <source>
        <dbReference type="Proteomes" id="UP000249239"/>
    </source>
</evidence>
<keyword evidence="1" id="KW-0472">Membrane</keyword>
<name>A0A2W7PMN4_9BACT</name>
<comment type="caution">
    <text evidence="2">The sequence shown here is derived from an EMBL/GenBank/DDBJ whole genome shotgun (WGS) entry which is preliminary data.</text>
</comment>
<dbReference type="RefSeq" id="WP_111447110.1">
    <property type="nucleotide sequence ID" value="NZ_QKZK01000049.1"/>
</dbReference>
<dbReference type="EMBL" id="QKZK01000049">
    <property type="protein sequence ID" value="PZX10609.1"/>
    <property type="molecule type" value="Genomic_DNA"/>
</dbReference>
<dbReference type="AlphaFoldDB" id="A0A2W7PMN4"/>
<proteinExistence type="predicted"/>
<dbReference type="OrthoDB" id="1120929at2"/>
<accession>A0A2W7PMN4</accession>
<gene>
    <name evidence="2" type="ORF">LX69_03333</name>
</gene>
<reference evidence="2 3" key="1">
    <citation type="submission" date="2018-06" db="EMBL/GenBank/DDBJ databases">
        <title>Genomic Encyclopedia of Archaeal and Bacterial Type Strains, Phase II (KMG-II): from individual species to whole genera.</title>
        <authorList>
            <person name="Goeker M."/>
        </authorList>
    </citation>
    <scope>NUCLEOTIDE SEQUENCE [LARGE SCALE GENOMIC DNA]</scope>
    <source>
        <strain evidence="2 3">DSM 6779</strain>
    </source>
</reference>
<feature type="transmembrane region" description="Helical" evidence="1">
    <location>
        <begin position="6"/>
        <end position="28"/>
    </location>
</feature>
<protein>
    <submittedName>
        <fullName evidence="2">Uncharacterized protein</fullName>
    </submittedName>
</protein>
<organism evidence="2 3">
    <name type="scientific">Breznakibacter xylanolyticus</name>
    <dbReference type="NCBI Taxonomy" id="990"/>
    <lineage>
        <taxon>Bacteria</taxon>
        <taxon>Pseudomonadati</taxon>
        <taxon>Bacteroidota</taxon>
        <taxon>Bacteroidia</taxon>
        <taxon>Marinilabiliales</taxon>
        <taxon>Marinilabiliaceae</taxon>
        <taxon>Breznakibacter</taxon>
    </lineage>
</organism>
<keyword evidence="1" id="KW-0812">Transmembrane</keyword>
<sequence length="110" mass="12524">MEEVAVKLFWVTVGTTGSLVVGVISFLIRNAISKNATKENVNAKTDLLEKDISHLTKEMDACETKFAILHKRISDLRDSSKEIYVSKELFHQTIKQLNEKLDTILKFVEK</sequence>